<feature type="region of interest" description="Disordered" evidence="2">
    <location>
        <begin position="2526"/>
        <end position="2556"/>
    </location>
</feature>
<feature type="region of interest" description="Disordered" evidence="2">
    <location>
        <begin position="2357"/>
        <end position="2385"/>
    </location>
</feature>
<feature type="region of interest" description="Disordered" evidence="2">
    <location>
        <begin position="3331"/>
        <end position="3367"/>
    </location>
</feature>
<dbReference type="Pfam" id="PF20206">
    <property type="entry name" value="Tra1_ring"/>
    <property type="match status" value="2"/>
</dbReference>
<feature type="non-terminal residue" evidence="6">
    <location>
        <position position="3955"/>
    </location>
</feature>
<evidence type="ECO:0008006" key="8">
    <source>
        <dbReference type="Google" id="ProtNLM"/>
    </source>
</evidence>
<dbReference type="InterPro" id="IPR046805">
    <property type="entry name" value="Tra1_ring"/>
</dbReference>
<evidence type="ECO:0000256" key="1">
    <source>
        <dbReference type="ARBA" id="ARBA00007234"/>
    </source>
</evidence>
<feature type="compositionally biased region" description="Low complexity" evidence="2">
    <location>
        <begin position="2359"/>
        <end position="2370"/>
    </location>
</feature>
<evidence type="ECO:0000259" key="4">
    <source>
        <dbReference type="PROSITE" id="PS51189"/>
    </source>
</evidence>
<dbReference type="Gene3D" id="1.10.1070.11">
    <property type="entry name" value="Phosphatidylinositol 3-/4-kinase, catalytic domain"/>
    <property type="match status" value="1"/>
</dbReference>
<feature type="compositionally biased region" description="Gly residues" evidence="2">
    <location>
        <begin position="2371"/>
        <end position="2385"/>
    </location>
</feature>
<reference evidence="6 7" key="1">
    <citation type="journal article" date="2021" name="Sci. Rep.">
        <title>Genome sequencing of the multicellular alga Astrephomene provides insights into convergent evolution of germ-soma differentiation.</title>
        <authorList>
            <person name="Yamashita S."/>
            <person name="Yamamoto K."/>
            <person name="Matsuzaki R."/>
            <person name="Suzuki S."/>
            <person name="Yamaguchi H."/>
            <person name="Hirooka S."/>
            <person name="Minakuchi Y."/>
            <person name="Miyagishima S."/>
            <person name="Kawachi M."/>
            <person name="Toyoda A."/>
            <person name="Nozaki H."/>
        </authorList>
    </citation>
    <scope>NUCLEOTIDE SEQUENCE [LARGE SCALE GENOMIC DNA]</scope>
    <source>
        <strain evidence="6 7">NIES-4017</strain>
    </source>
</reference>
<feature type="region of interest" description="Disordered" evidence="2">
    <location>
        <begin position="3467"/>
        <end position="3489"/>
    </location>
</feature>
<dbReference type="SMART" id="SM00146">
    <property type="entry name" value="PI3Kc"/>
    <property type="match status" value="1"/>
</dbReference>
<name>A0AAD3HGW2_9CHLO</name>
<feature type="compositionally biased region" description="Gly residues" evidence="2">
    <location>
        <begin position="1943"/>
        <end position="1955"/>
    </location>
</feature>
<dbReference type="PROSITE" id="PS50290">
    <property type="entry name" value="PI3_4_KINASE_3"/>
    <property type="match status" value="1"/>
</dbReference>
<evidence type="ECO:0000259" key="5">
    <source>
        <dbReference type="PROSITE" id="PS51190"/>
    </source>
</evidence>
<feature type="compositionally biased region" description="Low complexity" evidence="2">
    <location>
        <begin position="1898"/>
        <end position="1915"/>
    </location>
</feature>
<dbReference type="GO" id="GO:0006355">
    <property type="term" value="P:regulation of DNA-templated transcription"/>
    <property type="evidence" value="ECO:0007669"/>
    <property type="project" value="TreeGrafter"/>
</dbReference>
<dbReference type="InterPro" id="IPR003152">
    <property type="entry name" value="FATC_dom"/>
</dbReference>
<feature type="region of interest" description="Disordered" evidence="2">
    <location>
        <begin position="2167"/>
        <end position="2189"/>
    </location>
</feature>
<comment type="caution">
    <text evidence="6">The sequence shown here is derived from an EMBL/GenBank/DDBJ whole genome shotgun (WGS) entry which is preliminary data.</text>
</comment>
<dbReference type="InterPro" id="IPR016024">
    <property type="entry name" value="ARM-type_fold"/>
</dbReference>
<feature type="compositionally biased region" description="Pro residues" evidence="2">
    <location>
        <begin position="2529"/>
        <end position="2541"/>
    </location>
</feature>
<feature type="region of interest" description="Disordered" evidence="2">
    <location>
        <begin position="1444"/>
        <end position="1471"/>
    </location>
</feature>
<dbReference type="InterPro" id="IPR036940">
    <property type="entry name" value="PI3/4_kinase_cat_sf"/>
</dbReference>
<dbReference type="InterPro" id="IPR050517">
    <property type="entry name" value="DDR_Repair_Kinase"/>
</dbReference>
<dbReference type="SUPFAM" id="SSF56112">
    <property type="entry name" value="Protein kinase-like (PK-like)"/>
    <property type="match status" value="1"/>
</dbReference>
<dbReference type="GO" id="GO:0000124">
    <property type="term" value="C:SAGA complex"/>
    <property type="evidence" value="ECO:0007669"/>
    <property type="project" value="TreeGrafter"/>
</dbReference>
<protein>
    <recommendedName>
        <fullName evidence="8">Non-specific serine/threonine protein kinase</fullName>
    </recommendedName>
</protein>
<accession>A0AAD3HGW2</accession>
<feature type="region of interest" description="Disordered" evidence="2">
    <location>
        <begin position="1898"/>
        <end position="1963"/>
    </location>
</feature>
<dbReference type="GO" id="GO:0005634">
    <property type="term" value="C:nucleus"/>
    <property type="evidence" value="ECO:0007669"/>
    <property type="project" value="TreeGrafter"/>
</dbReference>
<dbReference type="InterPro" id="IPR011009">
    <property type="entry name" value="Kinase-like_dom_sf"/>
</dbReference>
<organism evidence="6 7">
    <name type="scientific">Astrephomene gubernaculifera</name>
    <dbReference type="NCBI Taxonomy" id="47775"/>
    <lineage>
        <taxon>Eukaryota</taxon>
        <taxon>Viridiplantae</taxon>
        <taxon>Chlorophyta</taxon>
        <taxon>core chlorophytes</taxon>
        <taxon>Chlorophyceae</taxon>
        <taxon>CS clade</taxon>
        <taxon>Chlamydomonadales</taxon>
        <taxon>Astrephomenaceae</taxon>
        <taxon>Astrephomene</taxon>
    </lineage>
</organism>
<feature type="domain" description="FAT" evidence="4">
    <location>
        <begin position="2749"/>
        <end position="3319"/>
    </location>
</feature>
<dbReference type="GO" id="GO:0006281">
    <property type="term" value="P:DNA repair"/>
    <property type="evidence" value="ECO:0007669"/>
    <property type="project" value="TreeGrafter"/>
</dbReference>
<proteinExistence type="inferred from homology"/>
<feature type="compositionally biased region" description="Low complexity" evidence="2">
    <location>
        <begin position="1448"/>
        <end position="1471"/>
    </location>
</feature>
<dbReference type="GO" id="GO:0035267">
    <property type="term" value="C:NuA4 histone acetyltransferase complex"/>
    <property type="evidence" value="ECO:0007669"/>
    <property type="project" value="TreeGrafter"/>
</dbReference>
<feature type="domain" description="FATC" evidence="5">
    <location>
        <begin position="3924"/>
        <end position="3955"/>
    </location>
</feature>
<dbReference type="CDD" id="cd05163">
    <property type="entry name" value="PIKK_TRRAP"/>
    <property type="match status" value="1"/>
</dbReference>
<dbReference type="SUPFAM" id="SSF48371">
    <property type="entry name" value="ARM repeat"/>
    <property type="match status" value="2"/>
</dbReference>
<feature type="region of interest" description="Disordered" evidence="2">
    <location>
        <begin position="1257"/>
        <end position="1280"/>
    </location>
</feature>
<keyword evidence="7" id="KW-1185">Reference proteome</keyword>
<evidence type="ECO:0000259" key="3">
    <source>
        <dbReference type="PROSITE" id="PS50290"/>
    </source>
</evidence>
<feature type="compositionally biased region" description="Low complexity" evidence="2">
    <location>
        <begin position="3355"/>
        <end position="3367"/>
    </location>
</feature>
<feature type="compositionally biased region" description="Gly residues" evidence="2">
    <location>
        <begin position="601"/>
        <end position="621"/>
    </location>
</feature>
<sequence length="3955" mass="422317">GGSAPLTAVKDSYETFADVFLQLEPRDLVEVVSGRLPDLFSALLEDKEAVHVVMHLLSGTGSAGLGAQLPGQTANPACRVVLAVLLEFMVNHQLPLLSSVTSEEGALALKLFKLLFAFVSNYHDMEPVLLPHLTRMMDKALRAAVSEREAAGYMQLLRSFFKAVASASSKWKVMYNALSPHVEPCLSLVLAMLGGPHPPELRGVLLEICLTLPAQLTGVLQLLPRLMRPLTMAIRHGPEELSLAAVKTLEVWVDNLNPEFLEPAMQEVIADLMHGLWALLKFNNPLATKALALLGKMGGLNRRWLKEPTPLEYRDNPEHGLRLILTFQPSTSFLVPVDRCVALARAGIAAGAEGFGAAAGAAGGGVVVPPGGDPGYYRRQALRFLHVCLASMLNLRVREVEADAEAVEAARAAAAAAAAAAAGVQQGAARQRASVGGAGPGVVATAAGEGAAEGGSVAPQSDPQVVDAGVEVLLKLVLGELPPPQVAVAMPKRQLDSGVKTKTQVVAERQILVQLLAAVMGAPADEALAADAKPFALHVSRHFAMLFISGTQPPPPAPVMARTMPDGGGGNQAGATPGGIAAPGSSGAPSGAAAAAASPGVSGGGAAGAPGAGAGQPGGPSGASLLPRGLRELDCQLYLDALTEVLCDKAAVKSRPALDCLAAFVDTALLLHGARSQHAAQSAGAAAAAPAAAQLQEQGSLAAPTAPACTSGAAGTSPGAAAAAGTSGTAPAADAESSRAASHGLPAIIDDVMQRVLHCCHEDCWQGRLAGAAALRLLVGRLPAAYLCGWAVPCARALLNVVRWLPEYCRAEREEVEAALGEMMYKVLHGCDKGSSSRSNNTGAKEPQPKEGEVVQQQQQQQGDQAPAAAASGEPSAAPAAPAQTDDAAAAATAAQGAAAPATTAGAPTPAAPATAAATSSSPPAPAPAAAPTVVCPTAVVDSVAEVLVGSMVGPGLPRWVRVAAEAALKGLAGAMGRSPSSYLAPVLQAMNPPLHSRRLMPIRNVEVTVSQVQALATVARQQPPPLPLSDQLLPLAHEALMIAEKDEAGLAQKLAQKDEGVGPGGVVGTYAGGRGGPGPRNVTLDALQRLRVACMQLLSAFWGWEEFRDRADLKQLRESVIGMFFRNLTSSTEDIHGAARAGLQFIISHQRLPKELLQTTLRPLLQNLATYNKLHPALLQGLARLLELLSDWFNLTLGDKLLEHLKNWLNPEKQLTGQVLWKSGEEALVASLVLDLFHLLPKTAVKFLETHSAPAPAAAAGQQQQQQAAGGAAAAGAEAGPTKPGLVILTIELEEKLSALNLPVPVPHVMTSPYRAPLTRFLTKYPAEAAAYFLDPARLDQPSYFSRLLDLIRSPMGRPLLDAVAASTDQLAALLLRYDPPHPAAQLPEGTAPPPPSAHPQAAFHAVHLVRVLTKLLPAWLPAQPKIMAAIMQRWHSPHRAARVAEEAAALGPAPQQAPTGGAASSQQQQQQSQQAAQVWFAVTSVSREQLLESKRLAKCVLAYVREHRQEVMPLFDVISLHLHRSSVDYGFIEDFCRTVVAQQYTPAQKRSLLAAYVEVFRGGRLPGEQLERVLQVLVTPMLVQALEAGQREVIGEALAEAVVVELLDPTEAKSGGQSESLRIELLHLCTQLFKYSPSLLDKHKKELIKFGWNYLKKEDSVTKSYAFVNVAYFLKNFQAPEKIMLQVFVALLKACQPDTKKPLIKEALDVLVPTLNEKVQRSPENKISLWVRYTKKVLSEEAQSLASVVHIWQLVLRHADLFYSSRSQFVGQMVHTLSKLGLQGATYEYRRLALDLAKLVVGWERKRQDLAAAAAGAGSGGGAAGVGAASGGAPLVPQLSLGVKRQREDGGVPEAVAATASASQPPLKSPRVADAATAHAAAAAAAAGDAQMTDAAGTAAAGPAPQQQQPGGAMSRSVSYSSFRGGSAGGAAAGPVSSPGAAGGGSGAGGGGGADDEFRPTPHMEETLTNFLARFVLITPESVKEDEASLQQGYGMQVLLQALRLWPATVVKLSFLERLLSAPIDPAKQAKAAAAAAAGSSSSAPSAPPDPPHLTLGLQVCRALVEAQPLHLLALNAGPLGALVEPCLQSRHRRTATEVGEMMRLLQGKLAAAQQAAQQGVAELPIPGAPPGAPAPSALLAGVQRRCEEVIMKYLAAAAATAAQQQQQQPGQQQQPQQPAGGGSSIGGDPRLLQALSGCLALLESLEGVAPANFIFQCVPSLCKVLQQAARELANMGPNHPGARRTPSSSSQSEEPEYGSLYWVVSSCVRLLAPRVLHNHEQRKAVLSSMIGLMAGQNTRHMEPALFLEMLKVLERWLVNPYPGQTGILSPKEAILMVQRLAALEKLNLFDHHSPPAAQQQQQQQGAAGQAGGAAGGGAGGGSALRRAWDSTLLSLVLRLSSPPPEQQDLDRALDTERERYIGECRRAEEYFTHLERRFMMGLRAADHNIRRRFFELYDNHVAANLYDRLSFVIVNQDWEAMSGSFWLKTALDLLLAALREDDLIMLAPNSSQVPPLLPIQQNVFVPQPPKVPPPPEGGGPPAEGSPQPPDGIKLEIKAEPLGAAAGVKAEGAVVVKEEPLALTSVGQPGQQLAGPHSGGLAAAAAPAAAGGEGAGSEPGAAAGGAAGGVELAARFPSASPEVLEVVRGHVEWLDSMGKLRVRELVSSLREYAGADPQVAYHLWVLVFPIVWASLAKEQQVSLAKPIITLLAREYHRHQMTARPNVLQALLEGISLCQPQPKIPPELIKFLGKNFNAWHIAIPLLESHVCIFPDESRCFDSLAELYRLVREDDLLAGLWRRRAATDWTRTGLPLIQTGMWERASEVLGEATRTFHAPPQMRSTPEQPNRGEQALWVEQWLDCCRHLNHWDLLLEYGKTTEQLEVVVDCLWRLSDWTQLREQLNSAAAKGGSVEDSPGLLMTRAYLALQEGHVQEADTQTNKALLSALQRWWALPELPSNTAHVGLLQTFQQLVELKESARILVDLAQANGRPEHAFTDLKEIMATWRLRTPNEWESLVHWQDVLVWRNQIYNIVINSFGAMRDLTPALHQLGYRDKAWSVNRLGSVALKHGLPDTCLQMLNTLYGYNAMEVQEAFIKIKEQAEAYLDLGPADLCVGLNMISTTNLDYFQSTHQAELFRLKALMQQALGEDDAAASNFSTSLSLWRGCSDAWLNWGSFNDRLYEASAAQAAQANAVAVQMGAGGGGPQPPKPVLPQYHFLEYAVHCYLQAVRLGSSSGRALLPRLLYLLSFENAGGVVGSHLDKQHAELPPWVWFAWVPQLLASLQRPEAPHVKLLLQQVSAAHPQAVYYWLRVHMLSLREAAQKAAQELQRQRQEAERRAAEAAAGGGGGAEGEAAAHLEGPAARLDPSRAAEMRAFEAGKEVMDVLRARCSALTLTLEGMLQEIGSKFVPKPEERLLAVVNALLHRCYKVPFANAAEVPQPLKKELAGVCKACFSPEQAAAARAQQGGRGGTAGGAGPGSAAGGSSNAVQRDIREAFVRDMNPEGPAFPATLGELTEQLKSWRARLQADLEDKLPPSLRLAEEARPLEELSLVEVEMPGQYLGGQEVAPEGIVQLECFGAAVAVVRRHCTSYRRLVLLGSDGRARHMLVQTGQNNAQGTTDERIIQLLRLSNRLLDAHPQSRQRALAWHTPVMVPVWVQVRLMEEAPAACTLHEAYEVNCARYGREPDMPIVAFKQRCADPRGQVLTDASSLPLRQQTFADVCAHIVNENVFSQFAYKSLPSATHLWAFKKQLCAQTALSALMCHMLLINGRSPTKILFAKDTGRLYQTDVLPVYNDRGYLEKVEPVPFRLTRNLTAFFTAFGVEGVFSTVMANAAQALAARGSNAQHFLALFFRDDIVAWAARRSSKQAFSMKNETLQSLVLRNTSMVLERIQRTCPVQPSEDPTPPGQQPAGRPSPLLTVPLLPYIVELIAAAQEPKNLCRMEPTWHPWF</sequence>
<evidence type="ECO:0000256" key="2">
    <source>
        <dbReference type="SAM" id="MobiDB-lite"/>
    </source>
</evidence>
<feature type="compositionally biased region" description="Gly residues" evidence="2">
    <location>
        <begin position="3470"/>
        <end position="3485"/>
    </location>
</feature>
<dbReference type="InterPro" id="IPR014009">
    <property type="entry name" value="PIK_FAT"/>
</dbReference>
<dbReference type="Pfam" id="PF02259">
    <property type="entry name" value="FAT"/>
    <property type="match status" value="1"/>
</dbReference>
<dbReference type="Proteomes" id="UP001054857">
    <property type="component" value="Unassembled WGS sequence"/>
</dbReference>
<evidence type="ECO:0000313" key="6">
    <source>
        <dbReference type="EMBL" id="GFR40173.1"/>
    </source>
</evidence>
<dbReference type="InterPro" id="IPR000403">
    <property type="entry name" value="PI3/4_kinase_cat_dom"/>
</dbReference>
<dbReference type="PROSITE" id="PS51189">
    <property type="entry name" value="FAT"/>
    <property type="match status" value="1"/>
</dbReference>
<comment type="similarity">
    <text evidence="1">Belongs to the PI3/PI4-kinase family. TRA1 subfamily.</text>
</comment>
<feature type="compositionally biased region" description="Basic and acidic residues" evidence="2">
    <location>
        <begin position="3332"/>
        <end position="3343"/>
    </location>
</feature>
<dbReference type="PROSITE" id="PS51190">
    <property type="entry name" value="FATC"/>
    <property type="match status" value="1"/>
</dbReference>
<feature type="region of interest" description="Disordered" evidence="2">
    <location>
        <begin position="832"/>
        <end position="931"/>
    </location>
</feature>
<gene>
    <name evidence="6" type="ORF">Agub_g730</name>
</gene>
<dbReference type="PANTHER" id="PTHR11139">
    <property type="entry name" value="ATAXIA TELANGIECTASIA MUTATED ATM -RELATED"/>
    <property type="match status" value="1"/>
</dbReference>
<feature type="domain" description="PI3K/PI4K catalytic" evidence="3">
    <location>
        <begin position="3582"/>
        <end position="3924"/>
    </location>
</feature>
<evidence type="ECO:0000313" key="7">
    <source>
        <dbReference type="Proteomes" id="UP001054857"/>
    </source>
</evidence>
<feature type="compositionally biased region" description="Low complexity" evidence="2">
    <location>
        <begin position="573"/>
        <end position="600"/>
    </location>
</feature>
<dbReference type="PANTHER" id="PTHR11139:SF1">
    <property type="entry name" value="TRANSFORMATION_TRANSCRIPTION DOMAIN-ASSOCIATED PROTEIN"/>
    <property type="match status" value="1"/>
</dbReference>
<feature type="compositionally biased region" description="Low complexity" evidence="2">
    <location>
        <begin position="856"/>
        <end position="922"/>
    </location>
</feature>
<dbReference type="Pfam" id="PF20175">
    <property type="entry name" value="Tra1_central"/>
    <property type="match status" value="1"/>
</dbReference>
<feature type="compositionally biased region" description="Low complexity" evidence="2">
    <location>
        <begin position="2167"/>
        <end position="2181"/>
    </location>
</feature>
<feature type="region of interest" description="Disordered" evidence="2">
    <location>
        <begin position="556"/>
        <end position="625"/>
    </location>
</feature>
<dbReference type="Pfam" id="PF00454">
    <property type="entry name" value="PI3_PI4_kinase"/>
    <property type="match status" value="1"/>
</dbReference>
<dbReference type="InterPro" id="IPR003151">
    <property type="entry name" value="PIK-rel_kinase_FAT"/>
</dbReference>
<feature type="region of interest" description="Disordered" evidence="2">
    <location>
        <begin position="1848"/>
        <end position="1876"/>
    </location>
</feature>
<feature type="compositionally biased region" description="Polar residues" evidence="2">
    <location>
        <begin position="834"/>
        <end position="843"/>
    </location>
</feature>
<dbReference type="EMBL" id="BMAR01000001">
    <property type="protein sequence ID" value="GFR40173.1"/>
    <property type="molecule type" value="Genomic_DNA"/>
</dbReference>
<dbReference type="InterPro" id="IPR046807">
    <property type="entry name" value="Tra1_central"/>
</dbReference>